<accession>A0A1V9FH49</accession>
<organism evidence="2 3">
    <name type="scientific">Niastella vici</name>
    <dbReference type="NCBI Taxonomy" id="1703345"/>
    <lineage>
        <taxon>Bacteria</taxon>
        <taxon>Pseudomonadati</taxon>
        <taxon>Bacteroidota</taxon>
        <taxon>Chitinophagia</taxon>
        <taxon>Chitinophagales</taxon>
        <taxon>Chitinophagaceae</taxon>
        <taxon>Niastella</taxon>
    </lineage>
</organism>
<name>A0A1V9FH49_9BACT</name>
<comment type="caution">
    <text evidence="2">The sequence shown here is derived from an EMBL/GenBank/DDBJ whole genome shotgun (WGS) entry which is preliminary data.</text>
</comment>
<evidence type="ECO:0000313" key="2">
    <source>
        <dbReference type="EMBL" id="OQP57693.1"/>
    </source>
</evidence>
<dbReference type="AlphaFoldDB" id="A0A1V9FH49"/>
<protein>
    <submittedName>
        <fullName evidence="2">Uncharacterized protein</fullName>
    </submittedName>
</protein>
<keyword evidence="1" id="KW-0732">Signal</keyword>
<feature type="chain" id="PRO_5012573944" evidence="1">
    <location>
        <begin position="27"/>
        <end position="98"/>
    </location>
</feature>
<feature type="signal peptide" evidence="1">
    <location>
        <begin position="1"/>
        <end position="26"/>
    </location>
</feature>
<dbReference type="Proteomes" id="UP000192796">
    <property type="component" value="Unassembled WGS sequence"/>
</dbReference>
<reference evidence="2 3" key="1">
    <citation type="submission" date="2016-03" db="EMBL/GenBank/DDBJ databases">
        <title>Niastella vici sp. nov., isolated from farmland soil.</title>
        <authorList>
            <person name="Chen L."/>
            <person name="Wang D."/>
            <person name="Yang S."/>
            <person name="Wang G."/>
        </authorList>
    </citation>
    <scope>NUCLEOTIDE SEQUENCE [LARGE SCALE GENOMIC DNA]</scope>
    <source>
        <strain evidence="2 3">DJ57</strain>
    </source>
</reference>
<gene>
    <name evidence="2" type="ORF">A3860_08660</name>
</gene>
<keyword evidence="3" id="KW-1185">Reference proteome</keyword>
<dbReference type="OrthoDB" id="675829at2"/>
<dbReference type="RefSeq" id="WP_081155593.1">
    <property type="nucleotide sequence ID" value="NZ_LVYD01000113.1"/>
</dbReference>
<dbReference type="EMBL" id="LVYD01000113">
    <property type="protein sequence ID" value="OQP57693.1"/>
    <property type="molecule type" value="Genomic_DNA"/>
</dbReference>
<evidence type="ECO:0000256" key="1">
    <source>
        <dbReference type="SAM" id="SignalP"/>
    </source>
</evidence>
<proteinExistence type="predicted"/>
<evidence type="ECO:0000313" key="3">
    <source>
        <dbReference type="Proteomes" id="UP000192796"/>
    </source>
</evidence>
<sequence length="98" mass="10711">MKKIKILLLLPLLAGTLLLSSFSPWQQHHANYPVVIRNYAWYTPAGQFVAWSTLANALVVSGDDLDPTNGTLDLEGYTDGGPDVPPSGTLVYKLYSHP</sequence>